<comment type="similarity">
    <text evidence="1">Belongs to the intimin/invasin family.</text>
</comment>
<dbReference type="Proteomes" id="UP000076661">
    <property type="component" value="Unassembled WGS sequence"/>
</dbReference>
<evidence type="ECO:0000259" key="2">
    <source>
        <dbReference type="PROSITE" id="PS51127"/>
    </source>
</evidence>
<dbReference type="PROSITE" id="PS51127">
    <property type="entry name" value="BIG1"/>
    <property type="match status" value="1"/>
</dbReference>
<proteinExistence type="inferred from homology"/>
<dbReference type="InterPro" id="IPR008964">
    <property type="entry name" value="Invasin/intimin_cell_adhesion"/>
</dbReference>
<evidence type="ECO:0000313" key="4">
    <source>
        <dbReference type="Proteomes" id="UP000076661"/>
    </source>
</evidence>
<dbReference type="PATRIC" id="fig|1365257.3.peg.3866"/>
<dbReference type="Gene3D" id="2.60.40.10">
    <property type="entry name" value="Immunoglobulins"/>
    <property type="match status" value="4"/>
</dbReference>
<gene>
    <name evidence="3" type="ORF">N478_24740</name>
</gene>
<dbReference type="InterPro" id="IPR003344">
    <property type="entry name" value="Big_1_dom"/>
</dbReference>
<protein>
    <recommendedName>
        <fullName evidence="2">Big-1 domain-containing protein</fullName>
    </recommendedName>
</protein>
<dbReference type="SMART" id="SM00634">
    <property type="entry name" value="BID_1"/>
    <property type="match status" value="5"/>
</dbReference>
<reference evidence="3 4" key="1">
    <citation type="submission" date="2013-07" db="EMBL/GenBank/DDBJ databases">
        <title>Comparative Genomic and Metabolomic Analysis of Twelve Strains of Pseudoalteromonas luteoviolacea.</title>
        <authorList>
            <person name="Vynne N.G."/>
            <person name="Mansson M."/>
            <person name="Gram L."/>
        </authorList>
    </citation>
    <scope>NUCLEOTIDE SEQUENCE [LARGE SCALE GENOMIC DNA]</scope>
    <source>
        <strain evidence="3 4">S4060-1</strain>
    </source>
</reference>
<dbReference type="EMBL" id="AUXX01000036">
    <property type="protein sequence ID" value="KZN62946.1"/>
    <property type="molecule type" value="Genomic_DNA"/>
</dbReference>
<dbReference type="PROSITE" id="PS51257">
    <property type="entry name" value="PROKAR_LIPOPROTEIN"/>
    <property type="match status" value="1"/>
</dbReference>
<feature type="domain" description="Big-1" evidence="2">
    <location>
        <begin position="147"/>
        <end position="248"/>
    </location>
</feature>
<accession>A0A161YMM5</accession>
<name>A0A161YMM5_9GAMM</name>
<evidence type="ECO:0000256" key="1">
    <source>
        <dbReference type="ARBA" id="ARBA00010116"/>
    </source>
</evidence>
<dbReference type="InterPro" id="IPR013783">
    <property type="entry name" value="Ig-like_fold"/>
</dbReference>
<organism evidence="3 4">
    <name type="scientific">Pseudoalteromonas luteoviolacea S4060-1</name>
    <dbReference type="NCBI Taxonomy" id="1365257"/>
    <lineage>
        <taxon>Bacteria</taxon>
        <taxon>Pseudomonadati</taxon>
        <taxon>Pseudomonadota</taxon>
        <taxon>Gammaproteobacteria</taxon>
        <taxon>Alteromonadales</taxon>
        <taxon>Pseudoalteromonadaceae</taxon>
        <taxon>Pseudoalteromonas</taxon>
    </lineage>
</organism>
<comment type="caution">
    <text evidence="3">The sequence shown here is derived from an EMBL/GenBank/DDBJ whole genome shotgun (WGS) entry which is preliminary data.</text>
</comment>
<evidence type="ECO:0000313" key="3">
    <source>
        <dbReference type="EMBL" id="KZN62946.1"/>
    </source>
</evidence>
<sequence length="1748" mass="183658">MLSMRWFSTIFMIFLLTACGGGGSIERDSSGDGSGNDTDDYALELSLESQSGTSELSVVNPIQIQAKVTKDGQILADKLVKFVGDEFSEFNGADSALTNSQGIAVVGIVANSNAGAGIIQASIDVDSETISKSIEYAAVGDGGIQIALTMKDSSGNDINTQNPLAGELPATVMATLTDNGQPIADKIITFTFDELLSTSSNGKIVTNSNGQASFEVNATQQTGASEITAEYEGNTQTLSYESDGYEFFGLEVYELQVTGLNAQGQDTNELSFNTPISIRASLTLNGKAAVDAPLTFVVDKALLGSTTNVLKTNSEGIVTVALVENNISGLGSVTVNYTPENSQELSSKFEFNSAGDGGIQIALTMKDSSGNDIDAQNPLSGEFPATVTATLTDNGQPVSDEIITFTFDELLNTDSNGKIVTNSNGQASFEVYATQQTGAGSITAQYEESTKTLAYVSDGYEFFGLKIYELLIAGFNAQGQETSELSFNTPISIRASLTLNGKAVADAPLTLVVDKALLSSATNVLKTNSDGVVAVTLVENNISGTGSVTANYTTENDQELSRTFTFNSAGDGGLQMTLTVKDDAGNAININNKIDADKPGRVEVTVTNNNAPVANGIVTVTNGGKAVTVPADGEVETQADGKAKLDLIATQETGLAEITATFTDPTTNETVSQKYIYHTSGDPDYTPSAFGLTISGKNAAGDETNELSGNSPLTIEATLLQNGLPFENQRIQFTVNSFGTLDPTSGSVLTGAGGVATIVLRDNSVKGAGTITATFTSSAGEAVSRNFNFESAGDGGLLLVLNSITDNSNNDINVGNQISRTNPGTVTATLTQDGAPVPNALVTFTVDNVATMDPASGRAETDAQGQAKVGLLASTVSGVGQVYAEYESLRTNEMIFHAAGDAVVIDGNYSFDIRLLTGCNDGWDAVRNDPDNEINPVTGGCTEVTSIDSSVIPELFIKLGKVTGDGKEIDNQIIEVVSDKGQVLPNSGKVLTDVNGIALLKLQPGDSDGAGTVTVSFDGETASENFTVGIQELYLQLTANLPASTDPDQTLPELDSGDSFIITAKVFTQSDFDESSLYTQPVDVGFSSICVSQQPTDPLATLDNPVRTQQGVASSTYRASGCKGSDTITASISAADPASYTFFVNDAPVQSLKYVSASNRFIGLPPATGSVAVTSEIIFELIDTDNRPLMQKQVEFRFADLTGRADLTTYKGNTDGDGQVKTLIEGGVIPGALVVEACYLPDDKIAEAALTNQFPTCWQSKITQCTADPTLKFCELPDGINGFVLIPGDEQVNAVSSGVILSSGVPDQDSFDAAPESAIINAQNYIGVFTNISVFFGDQFNQLTRDDLVANVLAESGVVGNIDGTGGAETYQCFAVRGVCNVQWRAQGTLPFTEDKWQNKISDVCDTYQGQPVPCIGDFPTEVDLPGGGTRKVVRGARVTILATTKGQENFHDKPSSDTVTRTNGIFDIGEFQPLNDDLPEAFIDFNENGVFDAVECDASNGVENDPCEPTLSNGGHNESFLDANNNGLYDGVPADPTTGIYNGLLCGEAAEAAGQCSKDLVDIRKQFEIVASSDEVYARFVVNKSHFIDEPGGVNTACTNPVGPVGPDNEIKTLPVRGLLGLEATESSDYCDINEIVLSDFDGDGSNETELVTVEIYYSDIYGNSLPVGTEINITTENGLITVQELVGTVFSSGGFGRGKAVVRVTPENAANNLTEGNLIVTFTIPDPINEGETIVRTKTITIRDNG</sequence>
<dbReference type="SUPFAM" id="SSF49373">
    <property type="entry name" value="Invasin/intimin cell-adhesion fragments"/>
    <property type="match status" value="6"/>
</dbReference>